<reference evidence="2 3" key="1">
    <citation type="submission" date="2018-10" db="EMBL/GenBank/DDBJ databases">
        <title>Genomic Encyclopedia of Archaeal and Bacterial Type Strains, Phase II (KMG-II): from individual species to whole genera.</title>
        <authorList>
            <person name="Goeker M."/>
        </authorList>
    </citation>
    <scope>NUCLEOTIDE SEQUENCE [LARGE SCALE GENOMIC DNA]</scope>
    <source>
        <strain evidence="2 3">DSM 14954</strain>
    </source>
</reference>
<name>A0A660L8B0_9ACTN</name>
<dbReference type="EMBL" id="RBIL01000002">
    <property type="protein sequence ID" value="RKQ88153.1"/>
    <property type="molecule type" value="Genomic_DNA"/>
</dbReference>
<evidence type="ECO:0000313" key="3">
    <source>
        <dbReference type="Proteomes" id="UP000278962"/>
    </source>
</evidence>
<dbReference type="OrthoDB" id="9805017at2"/>
<gene>
    <name evidence="2" type="ORF">C8N24_6194</name>
</gene>
<feature type="signal peptide" evidence="1">
    <location>
        <begin position="1"/>
        <end position="21"/>
    </location>
</feature>
<dbReference type="AlphaFoldDB" id="A0A660L8B0"/>
<sequence>MKVIAVGAAASLLLLAAPAHARPGALDRTFAQGGRFALDPWGSGGTVKSLALLDGRRPLLSVHASRDGTWAPTLLGFTAAGALAEKTALPPRPYAPRFASGYALTQLDAKHFQLARIGSTSAVTLTFAPRFEEPLRFTVDRAGRAILAGADRVARFLPSGEPDRTYGTNGIARAKGFWAALIRRDGRVYMQDNRRIIAFDARGRRDRRFGTRRVRVPGFKWPDLNTVHAGPGNTLLVTGRRYLGDAWIGRLRGDGRVDLRFGTRGYVSGLKLQAQLQIADVARDRRGRLVVVGAQLGQEEEPARSVVLRLSANGRLDRTFANRRFTLGRVPGVKIVASGIEQVAIDDRGRIVLAGNVYNDQFALREDLGDPYPAIARLKG</sequence>
<keyword evidence="3" id="KW-1185">Reference proteome</keyword>
<dbReference type="RefSeq" id="WP_121257418.1">
    <property type="nucleotide sequence ID" value="NZ_RBIL01000002.1"/>
</dbReference>
<dbReference type="SUPFAM" id="SSF101898">
    <property type="entry name" value="NHL repeat"/>
    <property type="match status" value="1"/>
</dbReference>
<organism evidence="2 3">
    <name type="scientific">Solirubrobacter pauli</name>
    <dbReference type="NCBI Taxonomy" id="166793"/>
    <lineage>
        <taxon>Bacteria</taxon>
        <taxon>Bacillati</taxon>
        <taxon>Actinomycetota</taxon>
        <taxon>Thermoleophilia</taxon>
        <taxon>Solirubrobacterales</taxon>
        <taxon>Solirubrobacteraceae</taxon>
        <taxon>Solirubrobacter</taxon>
    </lineage>
</organism>
<accession>A0A660L8B0</accession>
<keyword evidence="1" id="KW-0732">Signal</keyword>
<dbReference type="Pfam" id="PF17164">
    <property type="entry name" value="DUF5122"/>
    <property type="match status" value="1"/>
</dbReference>
<dbReference type="Gene3D" id="2.80.10.50">
    <property type="match status" value="1"/>
</dbReference>
<dbReference type="InterPro" id="IPR013431">
    <property type="entry name" value="Delta_60_rpt"/>
</dbReference>
<proteinExistence type="predicted"/>
<protein>
    <submittedName>
        <fullName evidence="2">Beta-propeller uncharacterized protein DUF5122</fullName>
    </submittedName>
</protein>
<comment type="caution">
    <text evidence="2">The sequence shown here is derived from an EMBL/GenBank/DDBJ whole genome shotgun (WGS) entry which is preliminary data.</text>
</comment>
<feature type="chain" id="PRO_5024915686" evidence="1">
    <location>
        <begin position="22"/>
        <end position="380"/>
    </location>
</feature>
<evidence type="ECO:0000313" key="2">
    <source>
        <dbReference type="EMBL" id="RKQ88153.1"/>
    </source>
</evidence>
<evidence type="ECO:0000256" key="1">
    <source>
        <dbReference type="SAM" id="SignalP"/>
    </source>
</evidence>
<dbReference type="Proteomes" id="UP000278962">
    <property type="component" value="Unassembled WGS sequence"/>
</dbReference>